<keyword evidence="4" id="KW-0157">Chromophore</keyword>
<dbReference type="Gene3D" id="3.30.450.20">
    <property type="entry name" value="PAS domain"/>
    <property type="match status" value="1"/>
</dbReference>
<dbReference type="Gene3D" id="3.30.450.40">
    <property type="match status" value="1"/>
</dbReference>
<keyword evidence="1" id="KW-0600">Photoreceptor protein</keyword>
<reference evidence="8" key="1">
    <citation type="journal article" date="2019" name="Int. J. Syst. Evol. Microbiol.">
        <title>The Global Catalogue of Microorganisms (GCM) 10K type strain sequencing project: providing services to taxonomists for standard genome sequencing and annotation.</title>
        <authorList>
            <consortium name="The Broad Institute Genomics Platform"/>
            <consortium name="The Broad Institute Genome Sequencing Center for Infectious Disease"/>
            <person name="Wu L."/>
            <person name="Ma J."/>
        </authorList>
    </citation>
    <scope>NUCLEOTIDE SEQUENCE [LARGE SCALE GENOMIC DNA]</scope>
    <source>
        <strain evidence="8">JCM 11813</strain>
    </source>
</reference>
<evidence type="ECO:0000259" key="6">
    <source>
        <dbReference type="PROSITE" id="PS50046"/>
    </source>
</evidence>
<keyword evidence="8" id="KW-1185">Reference proteome</keyword>
<dbReference type="Gene3D" id="3.30.450.270">
    <property type="match status" value="1"/>
</dbReference>
<dbReference type="PRINTS" id="PR01033">
    <property type="entry name" value="PHYTOCHROME"/>
</dbReference>
<dbReference type="Pfam" id="PF01590">
    <property type="entry name" value="GAF"/>
    <property type="match status" value="1"/>
</dbReference>
<dbReference type="PANTHER" id="PTHR43156:SF2">
    <property type="entry name" value="STAGE II SPORULATION PROTEIN E"/>
    <property type="match status" value="1"/>
</dbReference>
<dbReference type="Pfam" id="PF08446">
    <property type="entry name" value="PAS_2"/>
    <property type="match status" value="1"/>
</dbReference>
<keyword evidence="5" id="KW-0675">Receptor</keyword>
<evidence type="ECO:0000256" key="5">
    <source>
        <dbReference type="ARBA" id="ARBA00023170"/>
    </source>
</evidence>
<protein>
    <recommendedName>
        <fullName evidence="6">Phytochrome chromophore attachment site domain-containing protein</fullName>
    </recommendedName>
</protein>
<comment type="caution">
    <text evidence="7">The sequence shown here is derived from an EMBL/GenBank/DDBJ whole genome shotgun (WGS) entry which is preliminary data.</text>
</comment>
<evidence type="ECO:0000313" key="8">
    <source>
        <dbReference type="Proteomes" id="UP001499979"/>
    </source>
</evidence>
<dbReference type="InterPro" id="IPR003018">
    <property type="entry name" value="GAF"/>
</dbReference>
<evidence type="ECO:0000256" key="4">
    <source>
        <dbReference type="ARBA" id="ARBA00022991"/>
    </source>
</evidence>
<gene>
    <name evidence="7" type="ORF">GCM10009606_01870</name>
</gene>
<dbReference type="InterPro" id="IPR035965">
    <property type="entry name" value="PAS-like_dom_sf"/>
</dbReference>
<accession>A0ABP4EQI2</accession>
<dbReference type="RefSeq" id="WP_343904821.1">
    <property type="nucleotide sequence ID" value="NZ_BAAAJE010000001.1"/>
</dbReference>
<evidence type="ECO:0000256" key="3">
    <source>
        <dbReference type="ARBA" id="ARBA00022801"/>
    </source>
</evidence>
<dbReference type="Pfam" id="PF00360">
    <property type="entry name" value="PHY"/>
    <property type="match status" value="1"/>
</dbReference>
<dbReference type="InterPro" id="IPR029016">
    <property type="entry name" value="GAF-like_dom_sf"/>
</dbReference>
<dbReference type="InterPro" id="IPR001932">
    <property type="entry name" value="PPM-type_phosphatase-like_dom"/>
</dbReference>
<proteinExistence type="predicted"/>
<dbReference type="SUPFAM" id="SSF55785">
    <property type="entry name" value="PYP-like sensor domain (PAS domain)"/>
    <property type="match status" value="1"/>
</dbReference>
<dbReference type="Gene3D" id="3.60.40.10">
    <property type="entry name" value="PPM-type phosphatase domain"/>
    <property type="match status" value="1"/>
</dbReference>
<dbReference type="InterPro" id="IPR036457">
    <property type="entry name" value="PPM-type-like_dom_sf"/>
</dbReference>
<dbReference type="SUPFAM" id="SSF81606">
    <property type="entry name" value="PP2C-like"/>
    <property type="match status" value="1"/>
</dbReference>
<keyword evidence="2" id="KW-0716">Sensory transduction</keyword>
<dbReference type="Pfam" id="PF07228">
    <property type="entry name" value="SpoIIE"/>
    <property type="match status" value="1"/>
</dbReference>
<dbReference type="InterPro" id="IPR013515">
    <property type="entry name" value="Phytochrome_cen-reg"/>
</dbReference>
<dbReference type="SMART" id="SM00331">
    <property type="entry name" value="PP2C_SIG"/>
    <property type="match status" value="1"/>
</dbReference>
<evidence type="ECO:0000256" key="1">
    <source>
        <dbReference type="ARBA" id="ARBA00022543"/>
    </source>
</evidence>
<dbReference type="EMBL" id="BAAAJE010000001">
    <property type="protein sequence ID" value="GAA1125814.1"/>
    <property type="molecule type" value="Genomic_DNA"/>
</dbReference>
<dbReference type="InterPro" id="IPR013654">
    <property type="entry name" value="PAS_2"/>
</dbReference>
<dbReference type="SUPFAM" id="SSF55781">
    <property type="entry name" value="GAF domain-like"/>
    <property type="match status" value="2"/>
</dbReference>
<dbReference type="InterPro" id="IPR043150">
    <property type="entry name" value="Phytochrome_PHY_sf"/>
</dbReference>
<organism evidence="7 8">
    <name type="scientific">Nocardioides aquiterrae</name>
    <dbReference type="NCBI Taxonomy" id="203799"/>
    <lineage>
        <taxon>Bacteria</taxon>
        <taxon>Bacillati</taxon>
        <taxon>Actinomycetota</taxon>
        <taxon>Actinomycetes</taxon>
        <taxon>Propionibacteriales</taxon>
        <taxon>Nocardioidaceae</taxon>
        <taxon>Nocardioides</taxon>
    </lineage>
</organism>
<dbReference type="InterPro" id="IPR052016">
    <property type="entry name" value="Bact_Sigma-Reg"/>
</dbReference>
<sequence>MTDVAGSQHTPSYGEVDLTTCDREPIHIPGAIQPHGVLVAVDREHRVRMISANSASLLRVEPADAIGRTLSDLAGGTVARAVAEREAVGLPDTPLVLYLDDSTEVDVRVHRSDTRLVVELEPVGTEGRAALSYHTARGAMARLAGAGSVHDLADHLAHEVRALTGFDRVMVYRFDADWNGEVIAEERRPDLNPFLGLHYPATDIPAQARRLYTVNWTRLIADVGYEPVPLHPVFDPETDAPLDLSFATLRSVSPIHLEYLSNMGVTASMSISIVVDERLWGLVACHHYSGPHRPSQDARAAAEFLGQVASQVVVERERADARESALETQATMAGVTARVSANALSPLETIVADPDLLRLMDARGAALCYDGILTTCGVVPDDETLRSIAAALESPLSYVTQTDSVADLLPELGHVPEAAGVLRIGSAPDRWLVWVRPEQERVVDWGGDPTNKQIAASEGPEVRLSPRKSFEKWQQVVRGRSLPWTSWQVDAADALGKHLQGLLLLRSREQIAMAESLQRSVVLDRAPGFTGLDVAARYQPASSYQLGGDWWDAFELSDGRIALAVGDVAGHGVSAASAMTQLRTALRAYLYEGHGPDECLDRLDRLMDGLLDQRVATAVVAVLEPETGRVRIASAGHPQPLLARGAGAAEVGVTSRPLLGVGWGTSTAAELVLEPGDTLLVYTDGLVEQRGVDLAERMTALTELAGSSHPGPDLDHWLDGLLAIQGPEPDDDTTLLAVRLAR</sequence>
<evidence type="ECO:0000256" key="2">
    <source>
        <dbReference type="ARBA" id="ARBA00022606"/>
    </source>
</evidence>
<dbReference type="PROSITE" id="PS50046">
    <property type="entry name" value="PHYTOCHROME_2"/>
    <property type="match status" value="1"/>
</dbReference>
<dbReference type="SMART" id="SM00065">
    <property type="entry name" value="GAF"/>
    <property type="match status" value="1"/>
</dbReference>
<dbReference type="InterPro" id="IPR016132">
    <property type="entry name" value="Phyto_chromo_attachment"/>
</dbReference>
<feature type="domain" description="Phytochrome chromophore attachment site" evidence="6">
    <location>
        <begin position="148"/>
        <end position="307"/>
    </location>
</feature>
<dbReference type="InterPro" id="IPR001294">
    <property type="entry name" value="Phytochrome"/>
</dbReference>
<dbReference type="PANTHER" id="PTHR43156">
    <property type="entry name" value="STAGE II SPORULATION PROTEIN E-RELATED"/>
    <property type="match status" value="1"/>
</dbReference>
<keyword evidence="3" id="KW-0378">Hydrolase</keyword>
<dbReference type="Proteomes" id="UP001499979">
    <property type="component" value="Unassembled WGS sequence"/>
</dbReference>
<evidence type="ECO:0000313" key="7">
    <source>
        <dbReference type="EMBL" id="GAA1125814.1"/>
    </source>
</evidence>
<name>A0ABP4EQI2_9ACTN</name>